<comment type="caution">
    <text evidence="2">The sequence shown here is derived from an EMBL/GenBank/DDBJ whole genome shotgun (WGS) entry which is preliminary data.</text>
</comment>
<feature type="compositionally biased region" description="Polar residues" evidence="1">
    <location>
        <begin position="1"/>
        <end position="15"/>
    </location>
</feature>
<feature type="region of interest" description="Disordered" evidence="1">
    <location>
        <begin position="1"/>
        <end position="70"/>
    </location>
</feature>
<dbReference type="EMBL" id="FOLS01000011">
    <property type="protein sequence ID" value="SFC85601.1"/>
    <property type="molecule type" value="Genomic_DNA"/>
</dbReference>
<gene>
    <name evidence="2" type="ORF">SAMN05216577_111139</name>
</gene>
<reference evidence="2 3" key="1">
    <citation type="submission" date="2016-10" db="EMBL/GenBank/DDBJ databases">
        <authorList>
            <person name="Varghese N."/>
            <person name="Submissions S."/>
        </authorList>
    </citation>
    <scope>NUCLEOTIDE SEQUENCE [LARGE SCALE GENOMIC DNA]</scope>
    <source>
        <strain evidence="2 3">LMG 18378</strain>
    </source>
</reference>
<dbReference type="Proteomes" id="UP000183385">
    <property type="component" value="Unassembled WGS sequence"/>
</dbReference>
<evidence type="ECO:0000256" key="1">
    <source>
        <dbReference type="SAM" id="MobiDB-lite"/>
    </source>
</evidence>
<keyword evidence="3" id="KW-1185">Reference proteome</keyword>
<evidence type="ECO:0000313" key="2">
    <source>
        <dbReference type="EMBL" id="SFC85601.1"/>
    </source>
</evidence>
<sequence>MKKTIETTGKSTPTPNEGGEQMPGGEYGSPAERYSFRDRARRPAPPASAQDHDADPAPLLQEERAPPPDE</sequence>
<evidence type="ECO:0000313" key="3">
    <source>
        <dbReference type="Proteomes" id="UP000183385"/>
    </source>
</evidence>
<organism evidence="2 3">
    <name type="scientific">Pseudomonas citronellolis</name>
    <dbReference type="NCBI Taxonomy" id="53408"/>
    <lineage>
        <taxon>Bacteria</taxon>
        <taxon>Pseudomonadati</taxon>
        <taxon>Pseudomonadota</taxon>
        <taxon>Gammaproteobacteria</taxon>
        <taxon>Pseudomonadales</taxon>
        <taxon>Pseudomonadaceae</taxon>
        <taxon>Pseudomonas</taxon>
    </lineage>
</organism>
<dbReference type="RefSeq" id="WP_043317270.1">
    <property type="nucleotide sequence ID" value="NZ_CP101752.1"/>
</dbReference>
<proteinExistence type="predicted"/>
<feature type="compositionally biased region" description="Basic and acidic residues" evidence="1">
    <location>
        <begin position="50"/>
        <end position="70"/>
    </location>
</feature>
<protein>
    <submittedName>
        <fullName evidence="2">Uncharacterized protein</fullName>
    </submittedName>
</protein>
<accession>A0AAQ1HN58</accession>
<name>A0AAQ1HN58_9PSED</name>
<dbReference type="AlphaFoldDB" id="A0AAQ1HN58"/>